<name>A0ABS2L3X0_9MICO</name>
<protein>
    <submittedName>
        <fullName evidence="1">Uncharacterized protein</fullName>
    </submittedName>
</protein>
<comment type="caution">
    <text evidence="1">The sequence shown here is derived from an EMBL/GenBank/DDBJ whole genome shotgun (WGS) entry which is preliminary data.</text>
</comment>
<dbReference type="Proteomes" id="UP000776164">
    <property type="component" value="Unassembled WGS sequence"/>
</dbReference>
<organism evidence="1 2">
    <name type="scientific">Subtercola frigoramans</name>
    <dbReference type="NCBI Taxonomy" id="120298"/>
    <lineage>
        <taxon>Bacteria</taxon>
        <taxon>Bacillati</taxon>
        <taxon>Actinomycetota</taxon>
        <taxon>Actinomycetes</taxon>
        <taxon>Micrococcales</taxon>
        <taxon>Microbacteriaceae</taxon>
        <taxon>Subtercola</taxon>
    </lineage>
</organism>
<reference evidence="1 2" key="1">
    <citation type="submission" date="2021-01" db="EMBL/GenBank/DDBJ databases">
        <title>Sequencing the genomes of 1000 actinobacteria strains.</title>
        <authorList>
            <person name="Klenk H.-P."/>
        </authorList>
    </citation>
    <scope>NUCLEOTIDE SEQUENCE [LARGE SCALE GENOMIC DNA]</scope>
    <source>
        <strain evidence="1 2">DSM 13057</strain>
    </source>
</reference>
<evidence type="ECO:0000313" key="1">
    <source>
        <dbReference type="EMBL" id="MBM7471709.1"/>
    </source>
</evidence>
<dbReference type="EMBL" id="JAFBBU010000001">
    <property type="protein sequence ID" value="MBM7471709.1"/>
    <property type="molecule type" value="Genomic_DNA"/>
</dbReference>
<sequence>MGGSFLSLCEFALTPNRNDADSHCELLLVGFVPGGGSGYLPVTIAMIATTSAMIEVPELIQVSR</sequence>
<gene>
    <name evidence="1" type="ORF">JOE66_001343</name>
</gene>
<accession>A0ABS2L3X0</accession>
<evidence type="ECO:0000313" key="2">
    <source>
        <dbReference type="Proteomes" id="UP000776164"/>
    </source>
</evidence>
<keyword evidence="2" id="KW-1185">Reference proteome</keyword>
<proteinExistence type="predicted"/>